<keyword evidence="3" id="KW-1185">Reference proteome</keyword>
<comment type="caution">
    <text evidence="2">The sequence shown here is derived from an EMBL/GenBank/DDBJ whole genome shotgun (WGS) entry which is preliminary data.</text>
</comment>
<evidence type="ECO:0000313" key="3">
    <source>
        <dbReference type="Proteomes" id="UP001443914"/>
    </source>
</evidence>
<dbReference type="Proteomes" id="UP001443914">
    <property type="component" value="Unassembled WGS sequence"/>
</dbReference>
<reference evidence="2" key="1">
    <citation type="submission" date="2024-03" db="EMBL/GenBank/DDBJ databases">
        <title>WGS assembly of Saponaria officinalis var. Norfolk2.</title>
        <authorList>
            <person name="Jenkins J."/>
            <person name="Shu S."/>
            <person name="Grimwood J."/>
            <person name="Barry K."/>
            <person name="Goodstein D."/>
            <person name="Schmutz J."/>
            <person name="Leebens-Mack J."/>
            <person name="Osbourn A."/>
        </authorList>
    </citation>
    <scope>NUCLEOTIDE SEQUENCE [LARGE SCALE GENOMIC DNA]</scope>
    <source>
        <strain evidence="2">JIC</strain>
    </source>
</reference>
<name>A0AAW1LGJ8_SAPOF</name>
<gene>
    <name evidence="2" type="ORF">RND81_04G049600</name>
</gene>
<feature type="transmembrane region" description="Helical" evidence="1">
    <location>
        <begin position="32"/>
        <end position="53"/>
    </location>
</feature>
<dbReference type="EMBL" id="JBDFQZ010000004">
    <property type="protein sequence ID" value="KAK9733185.1"/>
    <property type="molecule type" value="Genomic_DNA"/>
</dbReference>
<evidence type="ECO:0000256" key="1">
    <source>
        <dbReference type="SAM" id="Phobius"/>
    </source>
</evidence>
<keyword evidence="1" id="KW-1133">Transmembrane helix</keyword>
<evidence type="ECO:0000313" key="2">
    <source>
        <dbReference type="EMBL" id="KAK9733185.1"/>
    </source>
</evidence>
<organism evidence="2 3">
    <name type="scientific">Saponaria officinalis</name>
    <name type="common">Common soapwort</name>
    <name type="synonym">Lychnis saponaria</name>
    <dbReference type="NCBI Taxonomy" id="3572"/>
    <lineage>
        <taxon>Eukaryota</taxon>
        <taxon>Viridiplantae</taxon>
        <taxon>Streptophyta</taxon>
        <taxon>Embryophyta</taxon>
        <taxon>Tracheophyta</taxon>
        <taxon>Spermatophyta</taxon>
        <taxon>Magnoliopsida</taxon>
        <taxon>eudicotyledons</taxon>
        <taxon>Gunneridae</taxon>
        <taxon>Pentapetalae</taxon>
        <taxon>Caryophyllales</taxon>
        <taxon>Caryophyllaceae</taxon>
        <taxon>Caryophylleae</taxon>
        <taxon>Saponaria</taxon>
    </lineage>
</organism>
<keyword evidence="1" id="KW-0812">Transmembrane</keyword>
<feature type="transmembrane region" description="Helical" evidence="1">
    <location>
        <begin position="59"/>
        <end position="80"/>
    </location>
</feature>
<dbReference type="AlphaFoldDB" id="A0AAW1LGJ8"/>
<sequence length="109" mass="12525">MLVLLVMKFYKCTIFCELNNEFISKQNLRTILSYYFCGISKLEIIIFIIGLGYEFAHAHLPSLISLVLDRVYQVLIVVLFKFDSFDKMTVVGKFVPATGKAIFIAYVLL</sequence>
<protein>
    <submittedName>
        <fullName evidence="2">Uncharacterized protein</fullName>
    </submittedName>
</protein>
<accession>A0AAW1LGJ8</accession>
<keyword evidence="1" id="KW-0472">Membrane</keyword>
<proteinExistence type="predicted"/>